<dbReference type="VEuPathDB" id="VectorBase:ACON2_032148"/>
<protein>
    <recommendedName>
        <fullName evidence="1">FAD/NAD(P)-binding domain-containing protein</fullName>
    </recommendedName>
</protein>
<dbReference type="InterPro" id="IPR036188">
    <property type="entry name" value="FAD/NAD-bd_sf"/>
</dbReference>
<sequence>LLYPASSAVRNQRIRQYYLQYTQHVRQRSAAMAPLNQENYEYDLVVIGGGSGGLACAKQAVQLGAKVAVLDFVKPSPRGTKWGLG</sequence>
<dbReference type="EnsemblMetazoa" id="ACOM037824-RA">
    <property type="protein sequence ID" value="ACOM037824-PA.1"/>
    <property type="gene ID" value="ACOM037824"/>
</dbReference>
<proteinExistence type="predicted"/>
<dbReference type="Pfam" id="PF07992">
    <property type="entry name" value="Pyr_redox_2"/>
    <property type="match status" value="1"/>
</dbReference>
<evidence type="ECO:0000259" key="1">
    <source>
        <dbReference type="Pfam" id="PF07992"/>
    </source>
</evidence>
<accession>A0A8W7PVB3</accession>
<dbReference type="SUPFAM" id="SSF51905">
    <property type="entry name" value="FAD/NAD(P)-binding domain"/>
    <property type="match status" value="1"/>
</dbReference>
<dbReference type="Gene3D" id="3.50.50.60">
    <property type="entry name" value="FAD/NAD(P)-binding domain"/>
    <property type="match status" value="1"/>
</dbReference>
<organism evidence="2">
    <name type="scientific">Anopheles coluzzii</name>
    <name type="common">African malaria mosquito</name>
    <dbReference type="NCBI Taxonomy" id="1518534"/>
    <lineage>
        <taxon>Eukaryota</taxon>
        <taxon>Metazoa</taxon>
        <taxon>Ecdysozoa</taxon>
        <taxon>Arthropoda</taxon>
        <taxon>Hexapoda</taxon>
        <taxon>Insecta</taxon>
        <taxon>Pterygota</taxon>
        <taxon>Neoptera</taxon>
        <taxon>Endopterygota</taxon>
        <taxon>Diptera</taxon>
        <taxon>Nematocera</taxon>
        <taxon>Culicoidea</taxon>
        <taxon>Culicidae</taxon>
        <taxon>Anophelinae</taxon>
        <taxon>Anopheles</taxon>
    </lineage>
</organism>
<reference evidence="2" key="1">
    <citation type="submission" date="2022-08" db="UniProtKB">
        <authorList>
            <consortium name="EnsemblMetazoa"/>
        </authorList>
    </citation>
    <scope>IDENTIFICATION</scope>
</reference>
<name>A0A8W7PVB3_ANOCL</name>
<dbReference type="Proteomes" id="UP000075882">
    <property type="component" value="Unassembled WGS sequence"/>
</dbReference>
<evidence type="ECO:0000313" key="2">
    <source>
        <dbReference type="EnsemblMetazoa" id="ACOM037824-PA.1"/>
    </source>
</evidence>
<dbReference type="InterPro" id="IPR023753">
    <property type="entry name" value="FAD/NAD-binding_dom"/>
</dbReference>
<dbReference type="AlphaFoldDB" id="A0A8W7PVB3"/>
<feature type="domain" description="FAD/NAD(P)-binding" evidence="1">
    <location>
        <begin position="42"/>
        <end position="71"/>
    </location>
</feature>
<dbReference type="GO" id="GO:0016491">
    <property type="term" value="F:oxidoreductase activity"/>
    <property type="evidence" value="ECO:0007669"/>
    <property type="project" value="InterPro"/>
</dbReference>